<dbReference type="Proteomes" id="UP000807159">
    <property type="component" value="Chromosome 8"/>
</dbReference>
<dbReference type="EMBL" id="JACEGQ020000008">
    <property type="protein sequence ID" value="KAH8499602.1"/>
    <property type="molecule type" value="Genomic_DNA"/>
</dbReference>
<feature type="compositionally biased region" description="Polar residues" evidence="1">
    <location>
        <begin position="598"/>
        <end position="607"/>
    </location>
</feature>
<evidence type="ECO:0000256" key="1">
    <source>
        <dbReference type="SAM" id="MobiDB-lite"/>
    </source>
</evidence>
<protein>
    <recommendedName>
        <fullName evidence="2">DUF4283 domain-containing protein</fullName>
    </recommendedName>
</protein>
<feature type="region of interest" description="Disordered" evidence="1">
    <location>
        <begin position="597"/>
        <end position="621"/>
    </location>
</feature>
<evidence type="ECO:0000259" key="2">
    <source>
        <dbReference type="Pfam" id="PF14111"/>
    </source>
</evidence>
<dbReference type="Pfam" id="PF14111">
    <property type="entry name" value="DUF4283"/>
    <property type="match status" value="1"/>
</dbReference>
<feature type="region of interest" description="Disordered" evidence="1">
    <location>
        <begin position="446"/>
        <end position="465"/>
    </location>
</feature>
<evidence type="ECO:0000313" key="4">
    <source>
        <dbReference type="Proteomes" id="UP000807159"/>
    </source>
</evidence>
<dbReference type="InterPro" id="IPR025558">
    <property type="entry name" value="DUF4283"/>
</dbReference>
<keyword evidence="4" id="KW-1185">Reference proteome</keyword>
<feature type="domain" description="DUF4283" evidence="2">
    <location>
        <begin position="215"/>
        <end position="295"/>
    </location>
</feature>
<organism evidence="3 4">
    <name type="scientific">Populus deltoides</name>
    <name type="common">Eastern poplar</name>
    <name type="synonym">Eastern cottonwood</name>
    <dbReference type="NCBI Taxonomy" id="3696"/>
    <lineage>
        <taxon>Eukaryota</taxon>
        <taxon>Viridiplantae</taxon>
        <taxon>Streptophyta</taxon>
        <taxon>Embryophyta</taxon>
        <taxon>Tracheophyta</taxon>
        <taxon>Spermatophyta</taxon>
        <taxon>Magnoliopsida</taxon>
        <taxon>eudicotyledons</taxon>
        <taxon>Gunneridae</taxon>
        <taxon>Pentapetalae</taxon>
        <taxon>rosids</taxon>
        <taxon>fabids</taxon>
        <taxon>Malpighiales</taxon>
        <taxon>Salicaceae</taxon>
        <taxon>Saliceae</taxon>
        <taxon>Populus</taxon>
    </lineage>
</organism>
<dbReference type="PANTHER" id="PTHR33233">
    <property type="entry name" value="ENDONUCLEASE/EXONUCLEASE/PHOSPHATASE"/>
    <property type="match status" value="1"/>
</dbReference>
<gene>
    <name evidence="3" type="ORF">H0E87_014994</name>
</gene>
<dbReference type="PANTHER" id="PTHR33233:SF17">
    <property type="entry name" value="DUF4283 DOMAIN-CONTAINING PROTEIN"/>
    <property type="match status" value="1"/>
</dbReference>
<evidence type="ECO:0000313" key="3">
    <source>
        <dbReference type="EMBL" id="KAH8499602.1"/>
    </source>
</evidence>
<comment type="caution">
    <text evidence="3">The sequence shown here is derived from an EMBL/GenBank/DDBJ whole genome shotgun (WGS) entry which is preliminary data.</text>
</comment>
<proteinExistence type="predicted"/>
<accession>A0A8T2Y3G8</accession>
<name>A0A8T2Y3G8_POPDE</name>
<feature type="compositionally biased region" description="Polar residues" evidence="1">
    <location>
        <begin position="505"/>
        <end position="519"/>
    </location>
</feature>
<dbReference type="AlphaFoldDB" id="A0A8T2Y3G8"/>
<sequence>MTNKKKKIGSHKSQLKQQKLLADSQLVNDCTVLALKAPSLSHTVHVTVPVPSNLNSNQSPPIVLAPESSCSNHHVISALRGSLPQNHGDPSASINHVFVEDYSDDDDLDDEEVDFDSSREDYVGGSKFFTSPVFEAPSVPVAPPTTPVAPVEWNVPLAATVSGNPNLSEPPPSSWSNLFASNRKTASCPRLIHYSAFTETRGCNLLDDDLDNKCDLWKMSLVGYITGHSPGFKALQNLIVNTWHCEASLTIHDSGWLIFKFANEEDKLNVLYGGPYLVYGRPLILKTMLEYFDFSSFDMHTVPVWVKFPNLPLKCWSLKCLSKIASVLSKPVQSDMLTSSMSRVSYARVLMEVNLLSDLPYSIEPPNVPSTQRAHDSVAPVPKGRDNVFNRLGPQGGTSIVECAEANLPVDCGPISLPVEAELVSESGAAAPNFGDWELVQSKNVRCKPSPSRNSSGSPHVEPYLAQGNSHMVHKDCQPSLPLPVARNISAPTPKDLAGHRTDKGNSTLNTGAEDSPTSGMAKRSHVSPPGSSNEAATVKPVISQPSGDSCPNAERVVTRSQEAIRRGKKAKVLPQPETSFQHELASNAITILDDSYGSDSTRNGKSGNVPLEPPSTRHSRGYMTRSKGLLPLALHATGLGIYTGKRPGKSHLKTAGQTPDCCC</sequence>
<feature type="region of interest" description="Disordered" evidence="1">
    <location>
        <begin position="471"/>
        <end position="574"/>
    </location>
</feature>
<reference evidence="3" key="1">
    <citation type="journal article" date="2021" name="J. Hered.">
        <title>Genome Assembly of Salicaceae Populus deltoides (Eastern Cottonwood) I-69 Based on Nanopore Sequencing and Hi-C Technologies.</title>
        <authorList>
            <person name="Bai S."/>
            <person name="Wu H."/>
            <person name="Zhang J."/>
            <person name="Pan Z."/>
            <person name="Zhao W."/>
            <person name="Li Z."/>
            <person name="Tong C."/>
        </authorList>
    </citation>
    <scope>NUCLEOTIDE SEQUENCE</scope>
    <source>
        <tissue evidence="3">Leaf</tissue>
    </source>
</reference>